<reference evidence="2" key="1">
    <citation type="journal article" date="2019" name="Int. J. Syst. Evol. Microbiol.">
        <title>The Global Catalogue of Microorganisms (GCM) 10K type strain sequencing project: providing services to taxonomists for standard genome sequencing and annotation.</title>
        <authorList>
            <consortium name="The Broad Institute Genomics Platform"/>
            <consortium name="The Broad Institute Genome Sequencing Center for Infectious Disease"/>
            <person name="Wu L."/>
            <person name="Ma J."/>
        </authorList>
    </citation>
    <scope>NUCLEOTIDE SEQUENCE [LARGE SCALE GENOMIC DNA]</scope>
    <source>
        <strain evidence="2">GH52</strain>
    </source>
</reference>
<evidence type="ECO:0000313" key="2">
    <source>
        <dbReference type="Proteomes" id="UP001597362"/>
    </source>
</evidence>
<keyword evidence="2" id="KW-1185">Reference proteome</keyword>
<organism evidence="1 2">
    <name type="scientific">Paenibacillus yanchengensis</name>
    <dbReference type="NCBI Taxonomy" id="2035833"/>
    <lineage>
        <taxon>Bacteria</taxon>
        <taxon>Bacillati</taxon>
        <taxon>Bacillota</taxon>
        <taxon>Bacilli</taxon>
        <taxon>Bacillales</taxon>
        <taxon>Paenibacillaceae</taxon>
        <taxon>Paenibacillus</taxon>
    </lineage>
</organism>
<dbReference type="EMBL" id="JBHUHO010000030">
    <property type="protein sequence ID" value="MFD2116304.1"/>
    <property type="molecule type" value="Genomic_DNA"/>
</dbReference>
<dbReference type="InterPro" id="IPR058600">
    <property type="entry name" value="YhjD-like"/>
</dbReference>
<dbReference type="RefSeq" id="WP_377772340.1">
    <property type="nucleotide sequence ID" value="NZ_JBHUHO010000030.1"/>
</dbReference>
<protein>
    <submittedName>
        <fullName evidence="1">Uncharacterized protein</fullName>
    </submittedName>
</protein>
<evidence type="ECO:0000313" key="1">
    <source>
        <dbReference type="EMBL" id="MFD2116304.1"/>
    </source>
</evidence>
<sequence>MTKLDGNERWKGKMLLTEHQEQYDQRQVIKSAAGRPTSEELDMIRDLVVLPHLITMIQKSLEDMAFSKITLKGVVIRCLEVIMFKITDDYYVLKRELKQRNIKVSDEETNDGILYYRYYCRGYEEKFGIVRETLRSDVTLKLTKYTNDIGKLLKQVNKGK</sequence>
<dbReference type="Pfam" id="PF26325">
    <property type="entry name" value="YhjD"/>
    <property type="match status" value="1"/>
</dbReference>
<name>A0ABW4YKX8_9BACL</name>
<comment type="caution">
    <text evidence="1">The sequence shown here is derived from an EMBL/GenBank/DDBJ whole genome shotgun (WGS) entry which is preliminary data.</text>
</comment>
<proteinExistence type="predicted"/>
<dbReference type="Proteomes" id="UP001597362">
    <property type="component" value="Unassembled WGS sequence"/>
</dbReference>
<accession>A0ABW4YKX8</accession>
<gene>
    <name evidence="1" type="ORF">ACFSJH_11280</name>
</gene>